<dbReference type="InterPro" id="IPR016024">
    <property type="entry name" value="ARM-type_fold"/>
</dbReference>
<dbReference type="STRING" id="931890.I6NCZ4"/>
<keyword evidence="5" id="KW-0653">Protein transport</keyword>
<evidence type="ECO:0000256" key="6">
    <source>
        <dbReference type="ARBA" id="ARBA00023242"/>
    </source>
</evidence>
<reference evidence="8 9" key="1">
    <citation type="journal article" date="2011" name="G3 (Bethesda)">
        <title>Genome evolution in the Eremothecium clade of the Saccharomyces complex revealed by comparative genomics.</title>
        <authorList>
            <person name="Wendland J."/>
            <person name="Walther A."/>
        </authorList>
    </citation>
    <scope>NUCLEOTIDE SEQUENCE [LARGE SCALE GENOMIC DNA]</scope>
    <source>
        <strain evidence="9">CBS 270.75 / DBVPG 7215 / KCTC 17166 / NRRL Y-17582</strain>
    </source>
</reference>
<dbReference type="AlphaFoldDB" id="I6NCZ4"/>
<organism evidence="8 9">
    <name type="scientific">Eremothecium cymbalariae (strain CBS 270.75 / DBVPG 7215 / KCTC 17166 / NRRL Y-17582)</name>
    <name type="common">Yeast</name>
    <dbReference type="NCBI Taxonomy" id="931890"/>
    <lineage>
        <taxon>Eukaryota</taxon>
        <taxon>Fungi</taxon>
        <taxon>Dikarya</taxon>
        <taxon>Ascomycota</taxon>
        <taxon>Saccharomycotina</taxon>
        <taxon>Saccharomycetes</taxon>
        <taxon>Saccharomycetales</taxon>
        <taxon>Saccharomycetaceae</taxon>
        <taxon>Eremothecium</taxon>
    </lineage>
</organism>
<dbReference type="Pfam" id="PF03810">
    <property type="entry name" value="IBN_N"/>
    <property type="match status" value="1"/>
</dbReference>
<dbReference type="GO" id="GO:0031267">
    <property type="term" value="F:small GTPase binding"/>
    <property type="evidence" value="ECO:0007669"/>
    <property type="project" value="InterPro"/>
</dbReference>
<keyword evidence="9" id="KW-1185">Reference proteome</keyword>
<dbReference type="Gene3D" id="1.25.10.10">
    <property type="entry name" value="Leucine-rich Repeat Variant"/>
    <property type="match status" value="1"/>
</dbReference>
<evidence type="ECO:0000256" key="4">
    <source>
        <dbReference type="ARBA" id="ARBA00022490"/>
    </source>
</evidence>
<dbReference type="EMBL" id="CP002501">
    <property type="protein sequence ID" value="AET39936.1"/>
    <property type="molecule type" value="Genomic_DNA"/>
</dbReference>
<dbReference type="InterPro" id="IPR011989">
    <property type="entry name" value="ARM-like"/>
</dbReference>
<proteinExistence type="predicted"/>
<dbReference type="KEGG" id="erc:Ecym_5161"/>
<dbReference type="GO" id="GO:0005829">
    <property type="term" value="C:cytosol"/>
    <property type="evidence" value="ECO:0007669"/>
    <property type="project" value="TreeGrafter"/>
</dbReference>
<name>I6NCZ4_ERECY</name>
<dbReference type="HOGENOM" id="CLU_004196_0_0_1"/>
<evidence type="ECO:0000256" key="3">
    <source>
        <dbReference type="ARBA" id="ARBA00022448"/>
    </source>
</evidence>
<dbReference type="SUPFAM" id="SSF48371">
    <property type="entry name" value="ARM repeat"/>
    <property type="match status" value="1"/>
</dbReference>
<dbReference type="GO" id="GO:0006606">
    <property type="term" value="P:protein import into nucleus"/>
    <property type="evidence" value="ECO:0007669"/>
    <property type="project" value="EnsemblFungi"/>
</dbReference>
<keyword evidence="6" id="KW-0539">Nucleus</keyword>
<keyword evidence="3" id="KW-0813">Transport</keyword>
<dbReference type="SMART" id="SM00913">
    <property type="entry name" value="IBN_N"/>
    <property type="match status" value="1"/>
</dbReference>
<dbReference type="InterPro" id="IPR001494">
    <property type="entry name" value="Importin-beta_N"/>
</dbReference>
<dbReference type="Proteomes" id="UP000006790">
    <property type="component" value="Chromosome 5"/>
</dbReference>
<keyword evidence="4" id="KW-0963">Cytoplasm</keyword>
<dbReference type="GO" id="GO:0005635">
    <property type="term" value="C:nuclear envelope"/>
    <property type="evidence" value="ECO:0007669"/>
    <property type="project" value="TreeGrafter"/>
</dbReference>
<dbReference type="eggNOG" id="KOG1991">
    <property type="taxonomic scope" value="Eukaryota"/>
</dbReference>
<evidence type="ECO:0000259" key="7">
    <source>
        <dbReference type="PROSITE" id="PS50166"/>
    </source>
</evidence>
<dbReference type="FunFam" id="1.25.10.10:FF:000244">
    <property type="entry name" value="Nonsense-mediated mRNA decay protein"/>
    <property type="match status" value="1"/>
</dbReference>
<dbReference type="PANTHER" id="PTHR10997">
    <property type="entry name" value="IMPORTIN-7, 8, 11"/>
    <property type="match status" value="1"/>
</dbReference>
<dbReference type="GeneID" id="11470352"/>
<evidence type="ECO:0000313" key="9">
    <source>
        <dbReference type="Proteomes" id="UP000006790"/>
    </source>
</evidence>
<sequence>MDVNALLQCFSGTLNHDASIRSNAESQLKELSRIPGFLGACLDIISSQGVPENIKLSASLYFKNKIAYGWSEKGHGKNELLDYTIDNDEKPVVKDMLIKALVQCSRNTPSCIRLLQPALNQIVSVEYSQKRWDNLLLESFQPLSSNDIHAAHIGLLCIAEIFRTYRWKQNDDRQDLELLIVQYFPDLLNYATSHLFQDGANMNNALIGEMVKLVLKIYKFLTYNDLPFTLQRSDSFIPWANFHVKIIQQQLPKELLSSTHDDSIKSNPWIKAKKWAYANLYRLFQRYASESLSKKFNYTEFKSLYIERFLPQLLQLLFQQIEQWGNHDLWLSEESIYYILEFIGQTVVQKATWHIVNPHYSTILEHVIFPLLCPNETTLESFETDPQEYINRNLEAWDDNYSPDLAAISLLVTAVRKRYKTTLEPTVRFVNHILQNNAADPDNMSLEQAIRVESCLRIVSSILDRLIHPKSPYVEPMEGFLHAFVFPLFKSNYGFLRARACELCSKFYDYEFKKENTLRIIYQGVMSCFNEESDSLPVKLLAALALQTFIHVPLFQESLSTVVVPTMQKLLQLSNEFESDAVSGVMQEFVESFSTELQPFGVELMNNLVQQFLKLAIEFHEASNFDINALNASELPDESDKQLAALGILSTTISILLSFEHSTDIVKNLEQSFYPAAEFILKNDIEDFYHEACEFVENSTFLLRDISPISWKILELVGECNDRESSMVSFYLEDFMLAINNYLVYGKNELRQNSFYSTILFKIYKNASSSDENGLDELNVLNDLSQKIVLSLGSNTPKEFVQNILTDAVNCLISEKDAIKTQVVFGVTTFNVVVACLVYFPIETLQYLRSREVSQVFFEVWFGNFILNYKRVYDIKLTLMALLSMLSHVSIQDFSSLGLEPVLIKMGSMISMLLEKYPKSLRELKDKRTEFSSDAFQVGDTLTDGEWEDYDDDENDPVQGNPYLEIATKESETLKFIRGEIGALDEDFDDLYEDPLSGSVLDDINIYTVFQSIFSRLQQTDSAKYQAILGPMTQEEQSHLVHVLNL</sequence>
<comment type="subcellular location">
    <subcellularLocation>
        <location evidence="2">Cytoplasm</location>
    </subcellularLocation>
    <subcellularLocation>
        <location evidence="1">Nucleus</location>
    </subcellularLocation>
</comment>
<dbReference type="OrthoDB" id="760868at2759"/>
<accession>I6NCZ4</accession>
<dbReference type="RefSeq" id="XP_003646753.1">
    <property type="nucleotide sequence ID" value="XM_003646705.1"/>
</dbReference>
<evidence type="ECO:0000256" key="2">
    <source>
        <dbReference type="ARBA" id="ARBA00004496"/>
    </source>
</evidence>
<dbReference type="InParanoid" id="I6NCZ4"/>
<dbReference type="GO" id="GO:0061608">
    <property type="term" value="F:nuclear import signal receptor activity"/>
    <property type="evidence" value="ECO:0007669"/>
    <property type="project" value="EnsemblFungi"/>
</dbReference>
<dbReference type="PROSITE" id="PS50166">
    <property type="entry name" value="IMPORTIN_B_NT"/>
    <property type="match status" value="1"/>
</dbReference>
<dbReference type="PANTHER" id="PTHR10997:SF18">
    <property type="entry name" value="D-IMPORTIN 7_RANBP7"/>
    <property type="match status" value="1"/>
</dbReference>
<dbReference type="FunCoup" id="I6NCZ4">
    <property type="interactions" value="1327"/>
</dbReference>
<evidence type="ECO:0000256" key="1">
    <source>
        <dbReference type="ARBA" id="ARBA00004123"/>
    </source>
</evidence>
<dbReference type="OMA" id="KNFEYRS"/>
<protein>
    <recommendedName>
        <fullName evidence="7">Importin N-terminal domain-containing protein</fullName>
    </recommendedName>
</protein>
<feature type="domain" description="Importin N-terminal" evidence="7">
    <location>
        <begin position="24"/>
        <end position="103"/>
    </location>
</feature>
<gene>
    <name evidence="8" type="ordered locus">Ecym_5161</name>
</gene>
<evidence type="ECO:0000313" key="8">
    <source>
        <dbReference type="EMBL" id="AET39936.1"/>
    </source>
</evidence>
<evidence type="ECO:0000256" key="5">
    <source>
        <dbReference type="ARBA" id="ARBA00022927"/>
    </source>
</evidence>